<gene>
    <name evidence="1" type="ORF">FFV09_21045</name>
</gene>
<dbReference type="OrthoDB" id="2920197at2"/>
<proteinExistence type="predicted"/>
<evidence type="ECO:0000313" key="2">
    <source>
        <dbReference type="Proteomes" id="UP000316968"/>
    </source>
</evidence>
<dbReference type="Pfam" id="PF11514">
    <property type="entry name" value="DUF3219"/>
    <property type="match status" value="1"/>
</dbReference>
<dbReference type="SUPFAM" id="SSF159173">
    <property type="entry name" value="YkvR-like"/>
    <property type="match status" value="1"/>
</dbReference>
<accession>A0A4Y6V180</accession>
<dbReference type="Proteomes" id="UP000316968">
    <property type="component" value="Chromosome"/>
</dbReference>
<dbReference type="RefSeq" id="WP_141449661.1">
    <property type="nucleotide sequence ID" value="NZ_CP041217.1"/>
</dbReference>
<name>A0A4Y6V180_SACBS</name>
<dbReference type="InterPro" id="IPR021596">
    <property type="entry name" value="DUF3219"/>
</dbReference>
<evidence type="ECO:0000313" key="1">
    <source>
        <dbReference type="EMBL" id="QDH23124.1"/>
    </source>
</evidence>
<dbReference type="EMBL" id="CP041217">
    <property type="protein sequence ID" value="QDH23124.1"/>
    <property type="molecule type" value="Genomic_DNA"/>
</dbReference>
<dbReference type="Gene3D" id="2.40.30.80">
    <property type="entry name" value="YkvR-like"/>
    <property type="match status" value="1"/>
</dbReference>
<keyword evidence="2" id="KW-1185">Reference proteome</keyword>
<protein>
    <submittedName>
        <fullName evidence="1">DUF3219 family protein</fullName>
    </submittedName>
</protein>
<sequence>MNTNPADGQTAGTPAWIDDRLLHVFNLREFAVEISGEQRRAVAFDFKVTHAEYHDVATLLYKGKFRVRIPALGFERDADIHNYSTSLDNLYEKDAIGDYHLELVEGGHS</sequence>
<dbReference type="AlphaFoldDB" id="A0A4Y6V180"/>
<dbReference type="InterPro" id="IPR023105">
    <property type="entry name" value="YkvR-like_sf"/>
</dbReference>
<reference evidence="1 2" key="1">
    <citation type="submission" date="2019-06" db="EMBL/GenBank/DDBJ databases">
        <title>Saccharibacillus brassicae sp. nov., an endophytic bacterium isolated from Chinese cabbage seeds (Brassica pekinensis).</title>
        <authorList>
            <person name="Jiang L."/>
            <person name="Lee J."/>
            <person name="Kim S.W."/>
        </authorList>
    </citation>
    <scope>NUCLEOTIDE SEQUENCE [LARGE SCALE GENOMIC DNA]</scope>
    <source>
        <strain evidence="2">KCTC 43072 / ATSA2</strain>
    </source>
</reference>
<organism evidence="1 2">
    <name type="scientific">Saccharibacillus brassicae</name>
    <dbReference type="NCBI Taxonomy" id="2583377"/>
    <lineage>
        <taxon>Bacteria</taxon>
        <taxon>Bacillati</taxon>
        <taxon>Bacillota</taxon>
        <taxon>Bacilli</taxon>
        <taxon>Bacillales</taxon>
        <taxon>Paenibacillaceae</taxon>
        <taxon>Saccharibacillus</taxon>
    </lineage>
</organism>
<dbReference type="KEGG" id="saca:FFV09_21045"/>